<name>A0ACC1WR17_MELAZ</name>
<reference evidence="1 2" key="1">
    <citation type="journal article" date="2023" name="Science">
        <title>Complex scaffold remodeling in plant triterpene biosynthesis.</title>
        <authorList>
            <person name="De La Pena R."/>
            <person name="Hodgson H."/>
            <person name="Liu J.C."/>
            <person name="Stephenson M.J."/>
            <person name="Martin A.C."/>
            <person name="Owen C."/>
            <person name="Harkess A."/>
            <person name="Leebens-Mack J."/>
            <person name="Jimenez L.E."/>
            <person name="Osbourn A."/>
            <person name="Sattely E.S."/>
        </authorList>
    </citation>
    <scope>NUCLEOTIDE SEQUENCE [LARGE SCALE GENOMIC DNA]</scope>
    <source>
        <strain evidence="2">cv. JPN11</strain>
        <tissue evidence="1">Leaf</tissue>
    </source>
</reference>
<evidence type="ECO:0000313" key="1">
    <source>
        <dbReference type="EMBL" id="KAJ4700834.1"/>
    </source>
</evidence>
<organism evidence="1 2">
    <name type="scientific">Melia azedarach</name>
    <name type="common">Chinaberry tree</name>
    <dbReference type="NCBI Taxonomy" id="155640"/>
    <lineage>
        <taxon>Eukaryota</taxon>
        <taxon>Viridiplantae</taxon>
        <taxon>Streptophyta</taxon>
        <taxon>Embryophyta</taxon>
        <taxon>Tracheophyta</taxon>
        <taxon>Spermatophyta</taxon>
        <taxon>Magnoliopsida</taxon>
        <taxon>eudicotyledons</taxon>
        <taxon>Gunneridae</taxon>
        <taxon>Pentapetalae</taxon>
        <taxon>rosids</taxon>
        <taxon>malvids</taxon>
        <taxon>Sapindales</taxon>
        <taxon>Meliaceae</taxon>
        <taxon>Melia</taxon>
    </lineage>
</organism>
<proteinExistence type="predicted"/>
<protein>
    <submittedName>
        <fullName evidence="1">Uncharacterized protein</fullName>
    </submittedName>
</protein>
<comment type="caution">
    <text evidence="1">The sequence shown here is derived from an EMBL/GenBank/DDBJ whole genome shotgun (WGS) entry which is preliminary data.</text>
</comment>
<keyword evidence="2" id="KW-1185">Reference proteome</keyword>
<accession>A0ACC1WR17</accession>
<dbReference type="EMBL" id="CM051407">
    <property type="protein sequence ID" value="KAJ4700834.1"/>
    <property type="molecule type" value="Genomic_DNA"/>
</dbReference>
<dbReference type="Proteomes" id="UP001164539">
    <property type="component" value="Chromosome 14"/>
</dbReference>
<sequence>MLDLGKISEENQVNLSDHCPGRLSDSYASYGFRARRTAENYAAFRTWSGPLATERTEDEDDESRFCSPPLWRTSPTSSPPHRKNHYRSLSPASKAQAIARGQRELMEMVSKMPESCYELSLKDLVEQQTVMEARQESFREEHKEVKLEKGFKRNERRVEIMRKNASQRKNNEGFLLKMVLPVGFGPTKKKKKKNDTTSSKSNSSRIIPKSPIPEGSDNNKAVDKEWWRKRFSVQEETESSGGSSSSNHGSGKSSVSTNSSGSLSRNSSRHESGGCWGFIRTQRRKNVR</sequence>
<evidence type="ECO:0000313" key="2">
    <source>
        <dbReference type="Proteomes" id="UP001164539"/>
    </source>
</evidence>
<gene>
    <name evidence="1" type="ORF">OWV82_024156</name>
</gene>